<gene>
    <name evidence="2" type="ORF">L8U60_10155</name>
</gene>
<evidence type="ECO:0000313" key="3">
    <source>
        <dbReference type="Proteomes" id="UP001146468"/>
    </source>
</evidence>
<reference evidence="2" key="1">
    <citation type="submission" date="2022-02" db="EMBL/GenBank/DDBJ databases">
        <title>Corynebacterium sp. from urogenital microbiome.</title>
        <authorList>
            <person name="Cappelli E.A."/>
            <person name="Ribeiro T.G."/>
            <person name="Peixe L."/>
        </authorList>
    </citation>
    <scope>NUCLEOTIDE SEQUENCE</scope>
    <source>
        <strain evidence="2">C8Ua_172</strain>
    </source>
</reference>
<keyword evidence="1" id="KW-0472">Membrane</keyword>
<evidence type="ECO:0000313" key="2">
    <source>
        <dbReference type="EMBL" id="MCZ9294846.1"/>
    </source>
</evidence>
<keyword evidence="3" id="KW-1185">Reference proteome</keyword>
<keyword evidence="1" id="KW-0812">Transmembrane</keyword>
<keyword evidence="1" id="KW-1133">Transmembrane helix</keyword>
<dbReference type="InterPro" id="IPR021202">
    <property type="entry name" value="Rv3654c-like"/>
</dbReference>
<dbReference type="RefSeq" id="WP_269966263.1">
    <property type="nucleotide sequence ID" value="NZ_JAKMUS010000022.1"/>
</dbReference>
<comment type="caution">
    <text evidence="2">The sequence shown here is derived from an EMBL/GenBank/DDBJ whole genome shotgun (WGS) entry which is preliminary data.</text>
</comment>
<feature type="transmembrane region" description="Helical" evidence="1">
    <location>
        <begin position="12"/>
        <end position="35"/>
    </location>
</feature>
<dbReference type="NCBIfam" id="TIGR03816">
    <property type="entry name" value="tadE_like_DECH"/>
    <property type="match status" value="1"/>
</dbReference>
<dbReference type="EMBL" id="JAKMUS010000022">
    <property type="protein sequence ID" value="MCZ9294846.1"/>
    <property type="molecule type" value="Genomic_DNA"/>
</dbReference>
<dbReference type="AlphaFoldDB" id="A0A9X3RL55"/>
<dbReference type="Proteomes" id="UP001146468">
    <property type="component" value="Unassembled WGS sequence"/>
</dbReference>
<protein>
    <submittedName>
        <fullName evidence="2">Flp pilus-assembly TadE/G-like family protein</fullName>
    </submittedName>
</protein>
<sequence length="111" mass="11415">MKRRLLIDDHGYATILSTTIVAAVVSLAVVVAGIVSHVVNSHRAQVAADLSAVTAATAFYAGHDPCEKARVAAELNHAKVLSCEVIDAGVTDTVVTVKVGRAEATARAGPI</sequence>
<evidence type="ECO:0000256" key="1">
    <source>
        <dbReference type="SAM" id="Phobius"/>
    </source>
</evidence>
<proteinExistence type="predicted"/>
<accession>A0A9X3RL55</accession>
<organism evidence="2 3">
    <name type="scientific">Corynebacterium meitnerae</name>
    <dbReference type="NCBI Taxonomy" id="2913498"/>
    <lineage>
        <taxon>Bacteria</taxon>
        <taxon>Bacillati</taxon>
        <taxon>Actinomycetota</taxon>
        <taxon>Actinomycetes</taxon>
        <taxon>Mycobacteriales</taxon>
        <taxon>Corynebacteriaceae</taxon>
        <taxon>Corynebacterium</taxon>
    </lineage>
</organism>
<name>A0A9X3RL55_9CORY</name>